<dbReference type="SUPFAM" id="SSF56954">
    <property type="entry name" value="Outer membrane efflux proteins (OEP)"/>
    <property type="match status" value="1"/>
</dbReference>
<comment type="similarity">
    <text evidence="2">Belongs to the outer membrane factor (OMF) (TC 1.B.17) family.</text>
</comment>
<dbReference type="GO" id="GO:0009279">
    <property type="term" value="C:cell outer membrane"/>
    <property type="evidence" value="ECO:0007669"/>
    <property type="project" value="UniProtKB-SubCell"/>
</dbReference>
<evidence type="ECO:0000256" key="8">
    <source>
        <dbReference type="SAM" id="Coils"/>
    </source>
</evidence>
<comment type="subcellular location">
    <subcellularLocation>
        <location evidence="1">Cell outer membrane</location>
    </subcellularLocation>
</comment>
<feature type="chain" id="PRO_5026695991" evidence="9">
    <location>
        <begin position="21"/>
        <end position="463"/>
    </location>
</feature>
<dbReference type="InterPro" id="IPR003423">
    <property type="entry name" value="OMP_efflux"/>
</dbReference>
<evidence type="ECO:0000256" key="9">
    <source>
        <dbReference type="SAM" id="SignalP"/>
    </source>
</evidence>
<dbReference type="RefSeq" id="WP_151169220.1">
    <property type="nucleotide sequence ID" value="NZ_WACR01000009.1"/>
</dbReference>
<dbReference type="Proteomes" id="UP000435357">
    <property type="component" value="Unassembled WGS sequence"/>
</dbReference>
<keyword evidence="3" id="KW-0813">Transport</keyword>
<keyword evidence="4" id="KW-1134">Transmembrane beta strand</keyword>
<feature type="coiled-coil region" evidence="8">
    <location>
        <begin position="177"/>
        <end position="235"/>
    </location>
</feature>
<dbReference type="GO" id="GO:0015562">
    <property type="term" value="F:efflux transmembrane transporter activity"/>
    <property type="evidence" value="ECO:0007669"/>
    <property type="project" value="InterPro"/>
</dbReference>
<gene>
    <name evidence="10" type="ORF">F3059_11070</name>
</gene>
<dbReference type="PANTHER" id="PTHR30026">
    <property type="entry name" value="OUTER MEMBRANE PROTEIN TOLC"/>
    <property type="match status" value="1"/>
</dbReference>
<evidence type="ECO:0000256" key="3">
    <source>
        <dbReference type="ARBA" id="ARBA00022448"/>
    </source>
</evidence>
<keyword evidence="8" id="KW-0175">Coiled coil</keyword>
<keyword evidence="11" id="KW-1185">Reference proteome</keyword>
<organism evidence="10 11">
    <name type="scientific">Salibacter halophilus</name>
    <dbReference type="NCBI Taxonomy" id="1803916"/>
    <lineage>
        <taxon>Bacteria</taxon>
        <taxon>Pseudomonadati</taxon>
        <taxon>Bacteroidota</taxon>
        <taxon>Flavobacteriia</taxon>
        <taxon>Flavobacteriales</taxon>
        <taxon>Salibacteraceae</taxon>
        <taxon>Salibacter</taxon>
    </lineage>
</organism>
<feature type="coiled-coil region" evidence="8">
    <location>
        <begin position="358"/>
        <end position="414"/>
    </location>
</feature>
<comment type="caution">
    <text evidence="10">The sequence shown here is derived from an EMBL/GenBank/DDBJ whole genome shotgun (WGS) entry which is preliminary data.</text>
</comment>
<keyword evidence="6" id="KW-0472">Membrane</keyword>
<evidence type="ECO:0000313" key="10">
    <source>
        <dbReference type="EMBL" id="KAB1063177.1"/>
    </source>
</evidence>
<evidence type="ECO:0000313" key="11">
    <source>
        <dbReference type="Proteomes" id="UP000435357"/>
    </source>
</evidence>
<accession>A0A6N6M265</accession>
<feature type="signal peptide" evidence="9">
    <location>
        <begin position="1"/>
        <end position="20"/>
    </location>
</feature>
<dbReference type="Gene3D" id="1.20.1600.10">
    <property type="entry name" value="Outer membrane efflux proteins (OEP)"/>
    <property type="match status" value="1"/>
</dbReference>
<dbReference type="OrthoDB" id="367883at2"/>
<evidence type="ECO:0000256" key="6">
    <source>
        <dbReference type="ARBA" id="ARBA00023136"/>
    </source>
</evidence>
<evidence type="ECO:0000256" key="7">
    <source>
        <dbReference type="ARBA" id="ARBA00023237"/>
    </source>
</evidence>
<dbReference type="AlphaFoldDB" id="A0A6N6M265"/>
<dbReference type="Pfam" id="PF02321">
    <property type="entry name" value="OEP"/>
    <property type="match status" value="2"/>
</dbReference>
<protein>
    <submittedName>
        <fullName evidence="10">TolC family protein</fullName>
    </submittedName>
</protein>
<evidence type="ECO:0000256" key="1">
    <source>
        <dbReference type="ARBA" id="ARBA00004442"/>
    </source>
</evidence>
<dbReference type="EMBL" id="WACR01000009">
    <property type="protein sequence ID" value="KAB1063177.1"/>
    <property type="molecule type" value="Genomic_DNA"/>
</dbReference>
<sequence length="463" mass="52249">MMNYLKAISLTIITVTAALAGFSQQEFSLEEAKKYALEHSYFSKKAQMDVEAARDRVRETTAIGLPQISGSAEFNDFIDIPTQVVPNFISPVVGGSLVDYDVIEPSQVQPPNPEYIPAQFGTKYNMSAGVSANQLIFDGSYIVGLRAAKTYRELSKNAKVKTEQEIVSGVTQAYTGVIVSTENLKTLESNLETLEKTYNETNALYEEGFTAEEDVDQLKILLQSTQNQVQRAKRLTDISLHLLKYQMGLPVDTTVTLTDSLDAILAYGNSPDAKNQDFNPAANIDYRIAATNKEIQYLNYKNEQAKALPKLNAFFNYNQNYLSNELEVSNDNFWYPSTVWGLSLQVPIFSSLMRHYKIQQAKIEMEKAEVDLRQTSQQLSVEFLQAKSNYLTTLNEFQNNKESLELSRKILNKQTFKYKEGVSSSLDLAQAQRQFFQTQAQYINSINSLIESKTNLDQILNNL</sequence>
<evidence type="ECO:0000256" key="5">
    <source>
        <dbReference type="ARBA" id="ARBA00022692"/>
    </source>
</evidence>
<keyword evidence="7" id="KW-0998">Cell outer membrane</keyword>
<reference evidence="10 11" key="1">
    <citation type="submission" date="2019-09" db="EMBL/GenBank/DDBJ databases">
        <title>Genomes of Cryomorphaceae.</title>
        <authorList>
            <person name="Bowman J.P."/>
        </authorList>
    </citation>
    <scope>NUCLEOTIDE SEQUENCE [LARGE SCALE GENOMIC DNA]</scope>
    <source>
        <strain evidence="10 11">KCTC 52047</strain>
    </source>
</reference>
<evidence type="ECO:0000256" key="4">
    <source>
        <dbReference type="ARBA" id="ARBA00022452"/>
    </source>
</evidence>
<keyword evidence="9" id="KW-0732">Signal</keyword>
<proteinExistence type="inferred from homology"/>
<evidence type="ECO:0000256" key="2">
    <source>
        <dbReference type="ARBA" id="ARBA00007613"/>
    </source>
</evidence>
<dbReference type="PANTHER" id="PTHR30026:SF20">
    <property type="entry name" value="OUTER MEMBRANE PROTEIN TOLC"/>
    <property type="match status" value="1"/>
</dbReference>
<dbReference type="GO" id="GO:1990281">
    <property type="term" value="C:efflux pump complex"/>
    <property type="evidence" value="ECO:0007669"/>
    <property type="project" value="TreeGrafter"/>
</dbReference>
<keyword evidence="5" id="KW-0812">Transmembrane</keyword>
<name>A0A6N6M265_9FLAO</name>
<dbReference type="InterPro" id="IPR051906">
    <property type="entry name" value="TolC-like"/>
</dbReference>
<dbReference type="GO" id="GO:0015288">
    <property type="term" value="F:porin activity"/>
    <property type="evidence" value="ECO:0007669"/>
    <property type="project" value="TreeGrafter"/>
</dbReference>